<sequence>MSATTRNTTANRNSNSVREPAWRTQQEKVLNAQQPARRQMYHGRRAAKSNVAEKGGINHSSSNSKSRRSVCLINRAAMRPATATPGATSNQRATQLQPNRHMSITVQSQQVCEKCAAAKGGVATARARGHGTQHGTMLKPSRQHKHATIKISENQTRRTAGKCQKRRTTNQNKYNVQTSELVVCANRTTVWLTYGWRQYSQRAPYAL</sequence>
<gene>
    <name evidence="2" type="ORF">AVEN_206666_1</name>
</gene>
<feature type="compositionally biased region" description="Polar residues" evidence="1">
    <location>
        <begin position="23"/>
        <end position="36"/>
    </location>
</feature>
<reference evidence="2 3" key="1">
    <citation type="journal article" date="2019" name="Sci. Rep.">
        <title>Orb-weaving spider Araneus ventricosus genome elucidates the spidroin gene catalogue.</title>
        <authorList>
            <person name="Kono N."/>
            <person name="Nakamura H."/>
            <person name="Ohtoshi R."/>
            <person name="Moran D.A.P."/>
            <person name="Shinohara A."/>
            <person name="Yoshida Y."/>
            <person name="Fujiwara M."/>
            <person name="Mori M."/>
            <person name="Tomita M."/>
            <person name="Arakawa K."/>
        </authorList>
    </citation>
    <scope>NUCLEOTIDE SEQUENCE [LARGE SCALE GENOMIC DNA]</scope>
</reference>
<accession>A0A4Y2VH09</accession>
<feature type="region of interest" description="Disordered" evidence="1">
    <location>
        <begin position="127"/>
        <end position="147"/>
    </location>
</feature>
<dbReference type="EMBL" id="BGPR01046486">
    <property type="protein sequence ID" value="GBO23436.1"/>
    <property type="molecule type" value="Genomic_DNA"/>
</dbReference>
<keyword evidence="3" id="KW-1185">Reference proteome</keyword>
<proteinExistence type="predicted"/>
<evidence type="ECO:0000313" key="2">
    <source>
        <dbReference type="EMBL" id="GBO23436.1"/>
    </source>
</evidence>
<evidence type="ECO:0000313" key="3">
    <source>
        <dbReference type="Proteomes" id="UP000499080"/>
    </source>
</evidence>
<protein>
    <submittedName>
        <fullName evidence="2">Uncharacterized protein</fullName>
    </submittedName>
</protein>
<dbReference type="Proteomes" id="UP000499080">
    <property type="component" value="Unassembled WGS sequence"/>
</dbReference>
<dbReference type="AlphaFoldDB" id="A0A4Y2VH09"/>
<name>A0A4Y2VH09_ARAVE</name>
<feature type="region of interest" description="Disordered" evidence="1">
    <location>
        <begin position="1"/>
        <end position="69"/>
    </location>
</feature>
<comment type="caution">
    <text evidence="2">The sequence shown here is derived from an EMBL/GenBank/DDBJ whole genome shotgun (WGS) entry which is preliminary data.</text>
</comment>
<organism evidence="2 3">
    <name type="scientific">Araneus ventricosus</name>
    <name type="common">Orbweaver spider</name>
    <name type="synonym">Epeira ventricosa</name>
    <dbReference type="NCBI Taxonomy" id="182803"/>
    <lineage>
        <taxon>Eukaryota</taxon>
        <taxon>Metazoa</taxon>
        <taxon>Ecdysozoa</taxon>
        <taxon>Arthropoda</taxon>
        <taxon>Chelicerata</taxon>
        <taxon>Arachnida</taxon>
        <taxon>Araneae</taxon>
        <taxon>Araneomorphae</taxon>
        <taxon>Entelegynae</taxon>
        <taxon>Araneoidea</taxon>
        <taxon>Araneidae</taxon>
        <taxon>Araneus</taxon>
    </lineage>
</organism>
<evidence type="ECO:0000256" key="1">
    <source>
        <dbReference type="SAM" id="MobiDB-lite"/>
    </source>
</evidence>
<feature type="compositionally biased region" description="Low complexity" evidence="1">
    <location>
        <begin position="1"/>
        <end position="16"/>
    </location>
</feature>